<dbReference type="CDD" id="cd00293">
    <property type="entry name" value="USP-like"/>
    <property type="match status" value="1"/>
</dbReference>
<dbReference type="AlphaFoldDB" id="A0A2N5DRE8"/>
<keyword evidence="3" id="KW-1185">Reference proteome</keyword>
<comment type="caution">
    <text evidence="2">The sequence shown here is derived from an EMBL/GenBank/DDBJ whole genome shotgun (WGS) entry which is preliminary data.</text>
</comment>
<evidence type="ECO:0000256" key="1">
    <source>
        <dbReference type="ARBA" id="ARBA00008791"/>
    </source>
</evidence>
<dbReference type="RefSeq" id="WP_101716339.1">
    <property type="nucleotide sequence ID" value="NZ_PJRS01000007.1"/>
</dbReference>
<dbReference type="PANTHER" id="PTHR46268">
    <property type="entry name" value="STRESS RESPONSE PROTEIN NHAX"/>
    <property type="match status" value="1"/>
</dbReference>
<dbReference type="PANTHER" id="PTHR46268:SF15">
    <property type="entry name" value="UNIVERSAL STRESS PROTEIN HP_0031"/>
    <property type="match status" value="1"/>
</dbReference>
<protein>
    <submittedName>
        <fullName evidence="2">Universal stress protein UspA</fullName>
    </submittedName>
</protein>
<organism evidence="2 3">
    <name type="scientific">Caulobacter zeae</name>
    <dbReference type="NCBI Taxonomy" id="2055137"/>
    <lineage>
        <taxon>Bacteria</taxon>
        <taxon>Pseudomonadati</taxon>
        <taxon>Pseudomonadota</taxon>
        <taxon>Alphaproteobacteria</taxon>
        <taxon>Caulobacterales</taxon>
        <taxon>Caulobacteraceae</taxon>
        <taxon>Caulobacter</taxon>
    </lineage>
</organism>
<name>A0A2N5DRE8_9CAUL</name>
<evidence type="ECO:0000313" key="3">
    <source>
        <dbReference type="Proteomes" id="UP000234479"/>
    </source>
</evidence>
<accession>A0A2N5DRE8</accession>
<dbReference type="EMBL" id="PJRS01000007">
    <property type="protein sequence ID" value="PLR28621.1"/>
    <property type="molecule type" value="Genomic_DNA"/>
</dbReference>
<reference evidence="2 3" key="1">
    <citation type="submission" date="2017-12" db="EMBL/GenBank/DDBJ databases">
        <title>The genome sequence of Caulobacter sp. 410.</title>
        <authorList>
            <person name="Gao J."/>
            <person name="Mao X."/>
            <person name="Sun J."/>
        </authorList>
    </citation>
    <scope>NUCLEOTIDE SEQUENCE [LARGE SCALE GENOMIC DNA]</scope>
    <source>
        <strain evidence="2 3">410</strain>
    </source>
</reference>
<dbReference type="InterPro" id="IPR006015">
    <property type="entry name" value="Universal_stress_UspA"/>
</dbReference>
<gene>
    <name evidence="2" type="ORF">SGCZBJ_01850</name>
</gene>
<evidence type="ECO:0000313" key="2">
    <source>
        <dbReference type="EMBL" id="PLR28621.1"/>
    </source>
</evidence>
<dbReference type="OrthoDB" id="9804721at2"/>
<dbReference type="PRINTS" id="PR01438">
    <property type="entry name" value="UNVRSLSTRESS"/>
</dbReference>
<dbReference type="SUPFAM" id="SSF52402">
    <property type="entry name" value="Adenine nucleotide alpha hydrolases-like"/>
    <property type="match status" value="2"/>
</dbReference>
<sequence>MKNILLLVHEDAGQEARLQAALDLARGLEGHIRCADITPLTIIPADGGWATGLALAEERQLQFDLRERLEVRLAAEGVSYDWIDDIGDIALRLADHSRLSDLIVFNCKRPRLFDRDTRGLVGDLVVEARCPVVAVPDAAVGLDVFGPALVAWDGSEPAAAALRSAVPLLKLARSVRLLAVGRTLKGPSPQEAAAYLSRHGVHAKVSVIEPGEEAADFHLLDQANADRAGYCVMGAYGHSRLNETLFGGVTRRMIEAAQLPLVLAR</sequence>
<dbReference type="Gene3D" id="3.40.50.12370">
    <property type="match status" value="1"/>
</dbReference>
<dbReference type="Proteomes" id="UP000234479">
    <property type="component" value="Unassembled WGS sequence"/>
</dbReference>
<proteinExistence type="inferred from homology"/>
<comment type="similarity">
    <text evidence="1">Belongs to the universal stress protein A family.</text>
</comment>